<keyword evidence="2" id="KW-0472">Membrane</keyword>
<dbReference type="AlphaFoldDB" id="A0A089YKI2"/>
<feature type="transmembrane region" description="Helical" evidence="2">
    <location>
        <begin position="234"/>
        <end position="257"/>
    </location>
</feature>
<evidence type="ECO:0000313" key="3">
    <source>
        <dbReference type="EMBL" id="AIS16109.1"/>
    </source>
</evidence>
<reference evidence="3 4" key="1">
    <citation type="journal article" date="2015" name="J. Biotechnol.">
        <title>Complete genome sequence of Pseudomonas rhizosphaerae IH5T (=DSM 16299T), a phosphate-solubilizing rhizobacterium for bacterial biofertilizer.</title>
        <authorList>
            <person name="Kwak Y."/>
            <person name="Jung B.K."/>
            <person name="Shin J.H."/>
        </authorList>
    </citation>
    <scope>NUCLEOTIDE SEQUENCE [LARGE SCALE GENOMIC DNA]</scope>
    <source>
        <strain evidence="3">DSM 16299</strain>
    </source>
</reference>
<keyword evidence="2" id="KW-0812">Transmembrane</keyword>
<evidence type="ECO:0000313" key="4">
    <source>
        <dbReference type="Proteomes" id="UP000029499"/>
    </source>
</evidence>
<keyword evidence="2" id="KW-1133">Transmembrane helix</keyword>
<name>A0A089YKI2_9PSED</name>
<dbReference type="STRING" id="216142.LT40_01290"/>
<dbReference type="HOGENOM" id="CLU_093460_0_0_6"/>
<keyword evidence="4" id="KW-1185">Reference proteome</keyword>
<dbReference type="Proteomes" id="UP000029499">
    <property type="component" value="Chromosome"/>
</dbReference>
<keyword evidence="1" id="KW-0175">Coiled coil</keyword>
<dbReference type="KEGG" id="prh:LT40_01290"/>
<dbReference type="EMBL" id="CP009533">
    <property type="protein sequence ID" value="AIS16109.1"/>
    <property type="molecule type" value="Genomic_DNA"/>
</dbReference>
<accession>A0A089YKI2</accession>
<organism evidence="3 4">
    <name type="scientific">Pseudomonas rhizosphaerae</name>
    <dbReference type="NCBI Taxonomy" id="216142"/>
    <lineage>
        <taxon>Bacteria</taxon>
        <taxon>Pseudomonadati</taxon>
        <taxon>Pseudomonadota</taxon>
        <taxon>Gammaproteobacteria</taxon>
        <taxon>Pseudomonadales</taxon>
        <taxon>Pseudomonadaceae</taxon>
        <taxon>Pseudomonas</taxon>
    </lineage>
</organism>
<sequence>MTEQDPPLAAIDEPEEVPRPWAEVTTEQFKMLRLAPLPADRATGPRPLRFVQFGLAERHDPALSLLRLDIQLPGQRVRKEQNRLDVWVDHHLRQVSLGSETGLQLEPVNRGLGRFVMAQATAWLQHHWPHYTLQGATLSSKEALQPAGLDGRDHALRTQGLNVEYADVQRLKGQYHPIAVSQLLSTWNPEKVQVVEVLAASEMLQLAEQQLQEMELKLHTQQERIGKFSRDEGGLRFTIACLIAFAVFQAALLIWIATHR</sequence>
<dbReference type="RefSeq" id="WP_043185467.1">
    <property type="nucleotide sequence ID" value="NZ_CP009533.1"/>
</dbReference>
<feature type="coiled-coil region" evidence="1">
    <location>
        <begin position="197"/>
        <end position="224"/>
    </location>
</feature>
<gene>
    <name evidence="3" type="ORF">LT40_01290</name>
</gene>
<dbReference type="OrthoDB" id="7009097at2"/>
<evidence type="ECO:0000256" key="1">
    <source>
        <dbReference type="SAM" id="Coils"/>
    </source>
</evidence>
<proteinExistence type="predicted"/>
<evidence type="ECO:0000256" key="2">
    <source>
        <dbReference type="SAM" id="Phobius"/>
    </source>
</evidence>
<protein>
    <submittedName>
        <fullName evidence="3">Uncharacterized protein</fullName>
    </submittedName>
</protein>